<dbReference type="AlphaFoldDB" id="A0A183HSW2"/>
<name>A0A183HSW2_9BILA</name>
<keyword evidence="2" id="KW-1185">Reference proteome</keyword>
<protein>
    <submittedName>
        <fullName evidence="3">BRCA2</fullName>
    </submittedName>
</protein>
<gene>
    <name evidence="1" type="ORF">OFLC_LOCUS10574</name>
</gene>
<reference evidence="3" key="1">
    <citation type="submission" date="2016-06" db="UniProtKB">
        <authorList>
            <consortium name="WormBaseParasite"/>
        </authorList>
    </citation>
    <scope>IDENTIFICATION</scope>
</reference>
<evidence type="ECO:0000313" key="3">
    <source>
        <dbReference type="WBParaSite" id="OFLC_0001057401-mRNA-1"/>
    </source>
</evidence>
<evidence type="ECO:0000313" key="2">
    <source>
        <dbReference type="Proteomes" id="UP000267606"/>
    </source>
</evidence>
<sequence length="144" mass="15475">MVQQRESVASQVNGSASVVCDPSVKSVHNTDEVANFTDDIAVELSSQLNRQHISNEFLSSVRKTALDSPAVLPKKKIRLFSPKVILPPKTRTLLFGSPKVGAAKIASNPAVCPSDKTDSLITSETTVSTAKSTEKVLFHEIINS</sequence>
<reference evidence="1 2" key="2">
    <citation type="submission" date="2018-11" db="EMBL/GenBank/DDBJ databases">
        <authorList>
            <consortium name="Pathogen Informatics"/>
        </authorList>
    </citation>
    <scope>NUCLEOTIDE SEQUENCE [LARGE SCALE GENOMIC DNA]</scope>
</reference>
<dbReference type="WBParaSite" id="OFLC_0001057401-mRNA-1">
    <property type="protein sequence ID" value="OFLC_0001057401-mRNA-1"/>
    <property type="gene ID" value="OFLC_0001057401"/>
</dbReference>
<dbReference type="EMBL" id="UZAJ01014238">
    <property type="protein sequence ID" value="VDO69626.1"/>
    <property type="molecule type" value="Genomic_DNA"/>
</dbReference>
<dbReference type="Proteomes" id="UP000267606">
    <property type="component" value="Unassembled WGS sequence"/>
</dbReference>
<evidence type="ECO:0000313" key="1">
    <source>
        <dbReference type="EMBL" id="VDO69626.1"/>
    </source>
</evidence>
<accession>A0A183HSW2</accession>
<proteinExistence type="predicted"/>
<organism evidence="3">
    <name type="scientific">Onchocerca flexuosa</name>
    <dbReference type="NCBI Taxonomy" id="387005"/>
    <lineage>
        <taxon>Eukaryota</taxon>
        <taxon>Metazoa</taxon>
        <taxon>Ecdysozoa</taxon>
        <taxon>Nematoda</taxon>
        <taxon>Chromadorea</taxon>
        <taxon>Rhabditida</taxon>
        <taxon>Spirurina</taxon>
        <taxon>Spiruromorpha</taxon>
        <taxon>Filarioidea</taxon>
        <taxon>Onchocercidae</taxon>
        <taxon>Onchocerca</taxon>
    </lineage>
</organism>